<keyword evidence="2" id="KW-0812">Transmembrane</keyword>
<sequence length="272" mass="28680">MTDPQDRFNPDQTNNPAPQYGQRSEEWNPNGPAEPQSPWPVYTPGQEGVPPNQPPAVPPPGYGTPPPAGPPTGQPVYGQPVYGQPVYQPMTPTNLPSRAWSIVTMIAGVILMVIVAPAVLFGSVLSGIDFDRIADGSISVSNGGQVTVGESGTLALMSQSERTPSKCEITGESGTFSLTEESGSGVVVGRNLPSGTYSLKCDLPDGAPMFAFTGEEISGLVGKATSGLIWSGVVGLVGLIALIVGIVWLVKVNRKRRELTRMQWGPQPPYQV</sequence>
<evidence type="ECO:0000256" key="1">
    <source>
        <dbReference type="SAM" id="MobiDB-lite"/>
    </source>
</evidence>
<feature type="transmembrane region" description="Helical" evidence="2">
    <location>
        <begin position="99"/>
        <end position="121"/>
    </location>
</feature>
<accession>A0AAU7V8V0</accession>
<feature type="compositionally biased region" description="Pro residues" evidence="1">
    <location>
        <begin position="51"/>
        <end position="73"/>
    </location>
</feature>
<gene>
    <name evidence="3" type="ORF">SAC06_01450</name>
</gene>
<keyword evidence="2" id="KW-0472">Membrane</keyword>
<organism evidence="3">
    <name type="scientific">Scrofimicrobium appendicitidis</name>
    <dbReference type="NCBI Taxonomy" id="3079930"/>
    <lineage>
        <taxon>Bacteria</taxon>
        <taxon>Bacillati</taxon>
        <taxon>Actinomycetota</taxon>
        <taxon>Actinomycetes</taxon>
        <taxon>Actinomycetales</taxon>
        <taxon>Actinomycetaceae</taxon>
        <taxon>Scrofimicrobium</taxon>
    </lineage>
</organism>
<dbReference type="EMBL" id="CP138335">
    <property type="protein sequence ID" value="XBW08252.1"/>
    <property type="molecule type" value="Genomic_DNA"/>
</dbReference>
<proteinExistence type="predicted"/>
<evidence type="ECO:0008006" key="4">
    <source>
        <dbReference type="Google" id="ProtNLM"/>
    </source>
</evidence>
<name>A0AAU7V8V0_9ACTO</name>
<keyword evidence="2" id="KW-1133">Transmembrane helix</keyword>
<evidence type="ECO:0000256" key="2">
    <source>
        <dbReference type="SAM" id="Phobius"/>
    </source>
</evidence>
<evidence type="ECO:0000313" key="3">
    <source>
        <dbReference type="EMBL" id="XBW08252.1"/>
    </source>
</evidence>
<reference evidence="3" key="1">
    <citation type="submission" date="2023-11" db="EMBL/GenBank/DDBJ databases">
        <title>Scrofimicrobium hongkongense sp. nov., isolated from a patient with peritonitis.</title>
        <authorList>
            <person name="Lao H.Y."/>
            <person name="Wong A.Y.P."/>
            <person name="Ng T.L."/>
            <person name="Wong R.Y.L."/>
            <person name="Yau M.C.Y."/>
            <person name="Lam J.Y.W."/>
            <person name="Siu G.K.H."/>
        </authorList>
    </citation>
    <scope>NUCLEOTIDE SEQUENCE</scope>
    <source>
        <strain evidence="3">R131</strain>
    </source>
</reference>
<protein>
    <recommendedName>
        <fullName evidence="4">SD-repeat containing protein B domain-containing protein</fullName>
    </recommendedName>
</protein>
<dbReference type="AlphaFoldDB" id="A0AAU7V8V0"/>
<feature type="region of interest" description="Disordered" evidence="1">
    <location>
        <begin position="1"/>
        <end position="80"/>
    </location>
</feature>
<dbReference type="KEGG" id="sapp:SAC06_01450"/>
<dbReference type="RefSeq" id="WP_350258451.1">
    <property type="nucleotide sequence ID" value="NZ_CP138335.1"/>
</dbReference>
<feature type="transmembrane region" description="Helical" evidence="2">
    <location>
        <begin position="228"/>
        <end position="250"/>
    </location>
</feature>